<evidence type="ECO:0000259" key="1">
    <source>
        <dbReference type="Pfam" id="PF13723"/>
    </source>
</evidence>
<protein>
    <submittedName>
        <fullName evidence="2">3-oxoacyl-(Acyl-carrier-protein) synthase</fullName>
    </submittedName>
</protein>
<dbReference type="STRING" id="1005048.CFU_1886"/>
<dbReference type="eggNOG" id="ENOG5032YZ0">
    <property type="taxonomic scope" value="Bacteria"/>
</dbReference>
<keyword evidence="3" id="KW-1185">Reference proteome</keyword>
<reference evidence="2 3" key="5">
    <citation type="journal article" date="2011" name="ISME J.">
        <title>Dual transcriptional profiling of a bacterial/fungal confrontation: Collimonas fungivorans versus Aspergillus niger.</title>
        <authorList>
            <person name="Mela F."/>
            <person name="Fritsche K."/>
            <person name="de Boer W."/>
            <person name="van Veen J.A."/>
            <person name="de Graaff L.H."/>
            <person name="van den Berg M."/>
            <person name="Leveau J.H."/>
        </authorList>
    </citation>
    <scope>NUCLEOTIDE SEQUENCE [LARGE SCALE GENOMIC DNA]</scope>
    <source>
        <strain evidence="2 3">Ter331</strain>
    </source>
</reference>
<dbReference type="HOGENOM" id="CLU_086378_1_0_4"/>
<reference evidence="2 3" key="4">
    <citation type="journal article" date="2010" name="Environ. Microbiol.">
        <title>The bacterial genus Collimonas: mycophagy, weathering and other adaptive solutions to life in oligotrophic soil environments.</title>
        <authorList>
            <person name="Leveau J.H."/>
            <person name="Uroz S."/>
            <person name="de Boer W."/>
        </authorList>
    </citation>
    <scope>NUCLEOTIDE SEQUENCE [LARGE SCALE GENOMIC DNA]</scope>
    <source>
        <strain evidence="2 3">Ter331</strain>
    </source>
</reference>
<evidence type="ECO:0000313" key="3">
    <source>
        <dbReference type="Proteomes" id="UP000008392"/>
    </source>
</evidence>
<proteinExistence type="predicted"/>
<evidence type="ECO:0000313" key="2">
    <source>
        <dbReference type="EMBL" id="AEK61718.1"/>
    </source>
</evidence>
<organism evidence="2 3">
    <name type="scientific">Collimonas fungivorans (strain Ter331)</name>
    <dbReference type="NCBI Taxonomy" id="1005048"/>
    <lineage>
        <taxon>Bacteria</taxon>
        <taxon>Pseudomonadati</taxon>
        <taxon>Pseudomonadota</taxon>
        <taxon>Betaproteobacteria</taxon>
        <taxon>Burkholderiales</taxon>
        <taxon>Oxalobacteraceae</taxon>
        <taxon>Collimonas</taxon>
    </lineage>
</organism>
<dbReference type="InterPro" id="IPR014030">
    <property type="entry name" value="Ketoacyl_synth_N"/>
</dbReference>
<dbReference type="Proteomes" id="UP000008392">
    <property type="component" value="Chromosome"/>
</dbReference>
<sequence length="263" mass="28188">MLENGEMKLGGVRFSIVSDAAWAPGLDTAAAWLGWAAQPYAIEGSGDAAVAAMPAMLRRRAGAMGKMALEAAYRCLDGKTGVPTVFCSRHGECARSIELLADLAQDQPLSPTSFSLSVHNAAAGLFSIARKDQASHTALAAGHSGVEHAVIEACGLLADGAPEVLLVVYDCQLPELFQEFQDCLEQPFAWAWLMSAESVGSGHRMALSWDGAGQDETNAMAQESNNGRQPGGLDVLAFYLRSDRELVRNADGRRWCWERHAHD</sequence>
<dbReference type="AlphaFoldDB" id="G0AK33"/>
<dbReference type="Pfam" id="PF13723">
    <property type="entry name" value="Ketoacyl-synt_2"/>
    <property type="match status" value="1"/>
</dbReference>
<reference evidence="2 3" key="1">
    <citation type="journal article" date="2004" name="Environ. Microbiol.">
        <title>Phylogeny-function analysis of (meta)genomic libraries: screening for expression of ribosomal RNA genes by large-insert library fluorescent in situ hybridization (LIL-FISH).</title>
        <authorList>
            <person name="Leveau J.H."/>
            <person name="Gerards S."/>
            <person name="de Boer W."/>
            <person name="van Veen J.A."/>
        </authorList>
    </citation>
    <scope>NUCLEOTIDE SEQUENCE [LARGE SCALE GENOMIC DNA]</scope>
    <source>
        <strain evidence="2 3">Ter331</strain>
    </source>
</reference>
<reference evidence="2 3" key="2">
    <citation type="journal article" date="2006" name="J. Microbiol. Methods">
        <title>Genomic flank-sequencing of plasposon insertion sites for rapid identification of functional genes.</title>
        <authorList>
            <person name="Leveau J.H."/>
            <person name="Gerards S."/>
            <person name="Fritsche K."/>
            <person name="Zondag G."/>
            <person name="van Veen J.A."/>
        </authorList>
    </citation>
    <scope>NUCLEOTIDE SEQUENCE [LARGE SCALE GENOMIC DNA]</scope>
    <source>
        <strain evidence="2 3">Ter331</strain>
    </source>
</reference>
<gene>
    <name evidence="2" type="ordered locus">CFU_1886</name>
</gene>
<reference evidence="3" key="6">
    <citation type="submission" date="2011-05" db="EMBL/GenBank/DDBJ databases">
        <title>Complete sequence of Collimonas fungivorans Ter331.</title>
        <authorList>
            <person name="Leveau J.H."/>
        </authorList>
    </citation>
    <scope>NUCLEOTIDE SEQUENCE [LARGE SCALE GENOMIC DNA]</scope>
    <source>
        <strain evidence="3">Ter331</strain>
    </source>
</reference>
<dbReference type="KEGG" id="cfu:CFU_1886"/>
<accession>G0AK33</accession>
<name>G0AK33_COLFT</name>
<reference evidence="2 3" key="3">
    <citation type="journal article" date="2008" name="FEMS Microbiol. Ecol.">
        <title>Identification and characterization of genes underlying chitinolysis in Collimonas fungivorans Ter331.</title>
        <authorList>
            <person name="Fritsche K."/>
            <person name="de Boer W."/>
            <person name="Gerards S."/>
            <person name="van den Berg M."/>
            <person name="van Veen J.A."/>
            <person name="Leveau J.H."/>
        </authorList>
    </citation>
    <scope>NUCLEOTIDE SEQUENCE [LARGE SCALE GENOMIC DNA]</scope>
    <source>
        <strain evidence="2 3">Ter331</strain>
    </source>
</reference>
<dbReference type="EMBL" id="CP002745">
    <property type="protein sequence ID" value="AEK61718.1"/>
    <property type="molecule type" value="Genomic_DNA"/>
</dbReference>
<feature type="domain" description="Beta-ketoacyl synthase-like N-terminal" evidence="1">
    <location>
        <begin position="32"/>
        <end position="258"/>
    </location>
</feature>